<dbReference type="AlphaFoldDB" id="A0AA36F2Q5"/>
<sequence length="94" mass="10959">MRENEDISGSFEEYKSVLDSLVEEYNKRSGDFEKHNIILKLAFQPHLVDVPKALEELQMELIKMSEDNILKSQFDKREKSHQNLEKCGRISSSS</sequence>
<dbReference type="EMBL" id="OX597818">
    <property type="protein sequence ID" value="CAI9722314.1"/>
    <property type="molecule type" value="Genomic_DNA"/>
</dbReference>
<organism evidence="1 2">
    <name type="scientific">Octopus vulgaris</name>
    <name type="common">Common octopus</name>
    <dbReference type="NCBI Taxonomy" id="6645"/>
    <lineage>
        <taxon>Eukaryota</taxon>
        <taxon>Metazoa</taxon>
        <taxon>Spiralia</taxon>
        <taxon>Lophotrochozoa</taxon>
        <taxon>Mollusca</taxon>
        <taxon>Cephalopoda</taxon>
        <taxon>Coleoidea</taxon>
        <taxon>Octopodiformes</taxon>
        <taxon>Octopoda</taxon>
        <taxon>Incirrata</taxon>
        <taxon>Octopodidae</taxon>
        <taxon>Octopus</taxon>
    </lineage>
</organism>
<reference evidence="1" key="1">
    <citation type="submission" date="2023-08" db="EMBL/GenBank/DDBJ databases">
        <authorList>
            <person name="Alioto T."/>
            <person name="Alioto T."/>
            <person name="Gomez Garrido J."/>
        </authorList>
    </citation>
    <scope>NUCLEOTIDE SEQUENCE</scope>
</reference>
<evidence type="ECO:0000313" key="2">
    <source>
        <dbReference type="Proteomes" id="UP001162480"/>
    </source>
</evidence>
<accession>A0AA36F2Q5</accession>
<dbReference type="Proteomes" id="UP001162480">
    <property type="component" value="Chromosome 5"/>
</dbReference>
<evidence type="ECO:0000313" key="1">
    <source>
        <dbReference type="EMBL" id="CAI9722314.1"/>
    </source>
</evidence>
<gene>
    <name evidence="1" type="ORF">OCTVUL_1B002952</name>
</gene>
<proteinExistence type="predicted"/>
<protein>
    <submittedName>
        <fullName evidence="1">Uncharacterized protein</fullName>
    </submittedName>
</protein>
<keyword evidence="2" id="KW-1185">Reference proteome</keyword>
<name>A0AA36F2Q5_OCTVU</name>